<dbReference type="EMBL" id="JAHFXF010000001">
    <property type="protein sequence ID" value="KAG9701429.1"/>
    <property type="molecule type" value="Genomic_DNA"/>
</dbReference>
<organism evidence="2 3">
    <name type="scientific">Aureobasidium melanogenum</name>
    <name type="common">Aureobasidium pullulans var. melanogenum</name>
    <dbReference type="NCBI Taxonomy" id="46634"/>
    <lineage>
        <taxon>Eukaryota</taxon>
        <taxon>Fungi</taxon>
        <taxon>Dikarya</taxon>
        <taxon>Ascomycota</taxon>
        <taxon>Pezizomycotina</taxon>
        <taxon>Dothideomycetes</taxon>
        <taxon>Dothideomycetidae</taxon>
        <taxon>Dothideales</taxon>
        <taxon>Saccotheciaceae</taxon>
        <taxon>Aureobasidium</taxon>
    </lineage>
</organism>
<protein>
    <submittedName>
        <fullName evidence="2">Uncharacterized protein</fullName>
    </submittedName>
</protein>
<feature type="compositionally biased region" description="Basic residues" evidence="1">
    <location>
        <begin position="58"/>
        <end position="68"/>
    </location>
</feature>
<comment type="caution">
    <text evidence="2">The sequence shown here is derived from an EMBL/GenBank/DDBJ whole genome shotgun (WGS) entry which is preliminary data.</text>
</comment>
<name>A0A9P8EXJ5_AURME</name>
<dbReference type="Proteomes" id="UP000779574">
    <property type="component" value="Unassembled WGS sequence"/>
</dbReference>
<reference evidence="2" key="1">
    <citation type="journal article" date="2021" name="J Fungi (Basel)">
        <title>Virulence traits and population genomics of the black yeast Aureobasidium melanogenum.</title>
        <authorList>
            <person name="Cernosa A."/>
            <person name="Sun X."/>
            <person name="Gostincar C."/>
            <person name="Fang C."/>
            <person name="Gunde-Cimerman N."/>
            <person name="Song Z."/>
        </authorList>
    </citation>
    <scope>NUCLEOTIDE SEQUENCE</scope>
    <source>
        <strain evidence="2">EXF-9911</strain>
    </source>
</reference>
<feature type="region of interest" description="Disordered" evidence="1">
    <location>
        <begin position="58"/>
        <end position="86"/>
    </location>
</feature>
<feature type="non-terminal residue" evidence="2">
    <location>
        <position position="113"/>
    </location>
</feature>
<feature type="non-terminal residue" evidence="2">
    <location>
        <position position="1"/>
    </location>
</feature>
<evidence type="ECO:0000313" key="3">
    <source>
        <dbReference type="Proteomes" id="UP000779574"/>
    </source>
</evidence>
<reference evidence="2" key="2">
    <citation type="submission" date="2021-08" db="EMBL/GenBank/DDBJ databases">
        <authorList>
            <person name="Gostincar C."/>
            <person name="Sun X."/>
            <person name="Song Z."/>
            <person name="Gunde-Cimerman N."/>
        </authorList>
    </citation>
    <scope>NUCLEOTIDE SEQUENCE</scope>
    <source>
        <strain evidence="2">EXF-9911</strain>
    </source>
</reference>
<dbReference type="AlphaFoldDB" id="A0A9P8EXJ5"/>
<gene>
    <name evidence="2" type="ORF">KCU76_g39</name>
</gene>
<sequence>LDSDTLGPLLSSKAISEALIEARLHSRTDRMTGLRLQRETYRKALRYETVSRSSHKFKHSSRYVHAHHASQEEIRPPPLQEDVEGCDGLEPRRRRTCSHWLGQRSCENEPVWE</sequence>
<proteinExistence type="predicted"/>
<accession>A0A9P8EXJ5</accession>
<evidence type="ECO:0000313" key="2">
    <source>
        <dbReference type="EMBL" id="KAG9701429.1"/>
    </source>
</evidence>
<evidence type="ECO:0000256" key="1">
    <source>
        <dbReference type="SAM" id="MobiDB-lite"/>
    </source>
</evidence>